<accession>A0A402BBQ0</accession>
<organism evidence="1 2">
    <name type="scientific">Dictyobacter alpinus</name>
    <dbReference type="NCBI Taxonomy" id="2014873"/>
    <lineage>
        <taxon>Bacteria</taxon>
        <taxon>Bacillati</taxon>
        <taxon>Chloroflexota</taxon>
        <taxon>Ktedonobacteria</taxon>
        <taxon>Ktedonobacterales</taxon>
        <taxon>Dictyobacteraceae</taxon>
        <taxon>Dictyobacter</taxon>
    </lineage>
</organism>
<gene>
    <name evidence="1" type="ORF">KDA_42380</name>
</gene>
<dbReference type="OrthoDB" id="5432776at2"/>
<dbReference type="AlphaFoldDB" id="A0A402BBQ0"/>
<sequence length="69" mass="8051">MEQWEYLHVGLDAGEVETVTSRYGLEGWELVSVLVMRYCRDPRMLIGEALEAERFAAVFKRRIPDFESV</sequence>
<name>A0A402BBQ0_9CHLR</name>
<keyword evidence="2" id="KW-1185">Reference proteome</keyword>
<proteinExistence type="predicted"/>
<reference evidence="2" key="1">
    <citation type="submission" date="2018-12" db="EMBL/GenBank/DDBJ databases">
        <title>Tengunoibacter tsumagoiensis gen. nov., sp. nov., Dictyobacter kobayashii sp. nov., D. alpinus sp. nov., and D. joshuensis sp. nov. and description of Dictyobacteraceae fam. nov. within the order Ktedonobacterales isolated from Tengu-no-mugimeshi.</title>
        <authorList>
            <person name="Wang C.M."/>
            <person name="Zheng Y."/>
            <person name="Sakai Y."/>
            <person name="Toyoda A."/>
            <person name="Minakuchi Y."/>
            <person name="Abe K."/>
            <person name="Yokota A."/>
            <person name="Yabe S."/>
        </authorList>
    </citation>
    <scope>NUCLEOTIDE SEQUENCE [LARGE SCALE GENOMIC DNA]</scope>
    <source>
        <strain evidence="2">Uno16</strain>
    </source>
</reference>
<comment type="caution">
    <text evidence="1">The sequence shown here is derived from an EMBL/GenBank/DDBJ whole genome shotgun (WGS) entry which is preliminary data.</text>
</comment>
<evidence type="ECO:0000313" key="1">
    <source>
        <dbReference type="EMBL" id="GCE28754.1"/>
    </source>
</evidence>
<evidence type="ECO:0008006" key="3">
    <source>
        <dbReference type="Google" id="ProtNLM"/>
    </source>
</evidence>
<dbReference type="EMBL" id="BIFT01000001">
    <property type="protein sequence ID" value="GCE28754.1"/>
    <property type="molecule type" value="Genomic_DNA"/>
</dbReference>
<dbReference type="Proteomes" id="UP000287171">
    <property type="component" value="Unassembled WGS sequence"/>
</dbReference>
<dbReference type="RefSeq" id="WP_126628934.1">
    <property type="nucleotide sequence ID" value="NZ_BIFT01000001.1"/>
</dbReference>
<evidence type="ECO:0000313" key="2">
    <source>
        <dbReference type="Proteomes" id="UP000287171"/>
    </source>
</evidence>
<protein>
    <recommendedName>
        <fullName evidence="3">DUF4177 domain-containing protein</fullName>
    </recommendedName>
</protein>